<accession>A0ABR3M901</accession>
<organism evidence="2 3">
    <name type="scientific">Cirrhinus molitorella</name>
    <name type="common">mud carp</name>
    <dbReference type="NCBI Taxonomy" id="172907"/>
    <lineage>
        <taxon>Eukaryota</taxon>
        <taxon>Metazoa</taxon>
        <taxon>Chordata</taxon>
        <taxon>Craniata</taxon>
        <taxon>Vertebrata</taxon>
        <taxon>Euteleostomi</taxon>
        <taxon>Actinopterygii</taxon>
        <taxon>Neopterygii</taxon>
        <taxon>Teleostei</taxon>
        <taxon>Ostariophysi</taxon>
        <taxon>Cypriniformes</taxon>
        <taxon>Cyprinidae</taxon>
        <taxon>Labeoninae</taxon>
        <taxon>Labeonini</taxon>
        <taxon>Cirrhinus</taxon>
    </lineage>
</organism>
<reference evidence="2 3" key="1">
    <citation type="submission" date="2023-09" db="EMBL/GenBank/DDBJ databases">
        <authorList>
            <person name="Wang M."/>
        </authorList>
    </citation>
    <scope>NUCLEOTIDE SEQUENCE [LARGE SCALE GENOMIC DNA]</scope>
    <source>
        <strain evidence="2">GT-2023</strain>
        <tissue evidence="2">Liver</tissue>
    </source>
</reference>
<gene>
    <name evidence="2" type="ORF">QQF64_006841</name>
</gene>
<dbReference type="Proteomes" id="UP001558613">
    <property type="component" value="Unassembled WGS sequence"/>
</dbReference>
<feature type="non-terminal residue" evidence="2">
    <location>
        <position position="1"/>
    </location>
</feature>
<comment type="caution">
    <text evidence="2">The sequence shown here is derived from an EMBL/GenBank/DDBJ whole genome shotgun (WGS) entry which is preliminary data.</text>
</comment>
<proteinExistence type="predicted"/>
<dbReference type="EMBL" id="JAYMGO010000014">
    <property type="protein sequence ID" value="KAL1261576.1"/>
    <property type="molecule type" value="Genomic_DNA"/>
</dbReference>
<evidence type="ECO:0000256" key="1">
    <source>
        <dbReference type="SAM" id="MobiDB-lite"/>
    </source>
</evidence>
<sequence length="142" mass="15372">NNRRGAGHAVTNILAKELLQEEAQPIATKKTRLEAEDRKESSPEVTDSLEDLSARAGLSLNHTPRVSPHGFLLAVTLEEGPHLITVTLVLSFSSTLSLNTRTNSWPVIGSVVARRHNDGHIDVLMSSERLANRKAGAEFSGS</sequence>
<evidence type="ECO:0000313" key="3">
    <source>
        <dbReference type="Proteomes" id="UP001558613"/>
    </source>
</evidence>
<keyword evidence="3" id="KW-1185">Reference proteome</keyword>
<name>A0ABR3M901_9TELE</name>
<feature type="compositionally biased region" description="Basic and acidic residues" evidence="1">
    <location>
        <begin position="31"/>
        <end position="42"/>
    </location>
</feature>
<feature type="region of interest" description="Disordered" evidence="1">
    <location>
        <begin position="25"/>
        <end position="49"/>
    </location>
</feature>
<evidence type="ECO:0000313" key="2">
    <source>
        <dbReference type="EMBL" id="KAL1261576.1"/>
    </source>
</evidence>
<protein>
    <submittedName>
        <fullName evidence="2">Uncharacterized protein</fullName>
    </submittedName>
</protein>